<dbReference type="InterPro" id="IPR036513">
    <property type="entry name" value="STAS_dom_sf"/>
</dbReference>
<dbReference type="WBParaSite" id="PSU_v2.g12778.t1">
    <property type="protein sequence ID" value="PSU_v2.g12778.t1"/>
    <property type="gene ID" value="PSU_v2.g12778"/>
</dbReference>
<keyword evidence="2" id="KW-1185">Reference proteome</keyword>
<dbReference type="Gene3D" id="3.30.750.24">
    <property type="entry name" value="STAS domain"/>
    <property type="match status" value="1"/>
</dbReference>
<organism evidence="2 3">
    <name type="scientific">Panagrolaimus superbus</name>
    <dbReference type="NCBI Taxonomy" id="310955"/>
    <lineage>
        <taxon>Eukaryota</taxon>
        <taxon>Metazoa</taxon>
        <taxon>Ecdysozoa</taxon>
        <taxon>Nematoda</taxon>
        <taxon>Chromadorea</taxon>
        <taxon>Rhabditida</taxon>
        <taxon>Tylenchina</taxon>
        <taxon>Panagrolaimomorpha</taxon>
        <taxon>Panagrolaimoidea</taxon>
        <taxon>Panagrolaimidae</taxon>
        <taxon>Panagrolaimus</taxon>
    </lineage>
</organism>
<accession>A0A914XXV5</accession>
<sequence>MVFIDSMGFEALLEVTKTAKKHNTKLIFAAFPSSVLSVFENADFYKDFPQENIFPSVHHAVQYLKDGN</sequence>
<dbReference type="Proteomes" id="UP000887577">
    <property type="component" value="Unplaced"/>
</dbReference>
<dbReference type="SUPFAM" id="SSF52091">
    <property type="entry name" value="SpoIIaa-like"/>
    <property type="match status" value="1"/>
</dbReference>
<proteinExistence type="predicted"/>
<name>A0A914XXV5_9BILA</name>
<evidence type="ECO:0000313" key="2">
    <source>
        <dbReference type="Proteomes" id="UP000887577"/>
    </source>
</evidence>
<dbReference type="PROSITE" id="PS50801">
    <property type="entry name" value="STAS"/>
    <property type="match status" value="1"/>
</dbReference>
<reference evidence="3" key="1">
    <citation type="submission" date="2022-11" db="UniProtKB">
        <authorList>
            <consortium name="WormBaseParasite"/>
        </authorList>
    </citation>
    <scope>IDENTIFICATION</scope>
</reference>
<dbReference type="Pfam" id="PF01740">
    <property type="entry name" value="STAS"/>
    <property type="match status" value="1"/>
</dbReference>
<evidence type="ECO:0000259" key="1">
    <source>
        <dbReference type="PROSITE" id="PS50801"/>
    </source>
</evidence>
<evidence type="ECO:0000313" key="3">
    <source>
        <dbReference type="WBParaSite" id="PSU_v2.g12778.t1"/>
    </source>
</evidence>
<dbReference type="AlphaFoldDB" id="A0A914XXV5"/>
<feature type="domain" description="STAS" evidence="1">
    <location>
        <begin position="1"/>
        <end position="64"/>
    </location>
</feature>
<dbReference type="InterPro" id="IPR002645">
    <property type="entry name" value="STAS_dom"/>
</dbReference>
<protein>
    <submittedName>
        <fullName evidence="3">STAS domain-containing protein</fullName>
    </submittedName>
</protein>